<proteinExistence type="predicted"/>
<protein>
    <submittedName>
        <fullName evidence="1">Uncharacterized protein</fullName>
    </submittedName>
</protein>
<dbReference type="Proteomes" id="UP000284614">
    <property type="component" value="Unassembled WGS sequence"/>
</dbReference>
<sequence length="66" mass="7808">MADSEGNQWIQKKREKTDIKANTPLNILKKYEEHPKCLEIEKLLSCTCNQKPHSQTSTKCFMERKR</sequence>
<accession>A0A413K238</accession>
<reference evidence="1 2" key="1">
    <citation type="submission" date="2018-08" db="EMBL/GenBank/DDBJ databases">
        <title>A genome reference for cultivated species of the human gut microbiota.</title>
        <authorList>
            <person name="Zou Y."/>
            <person name="Xue W."/>
            <person name="Luo G."/>
        </authorList>
    </citation>
    <scope>NUCLEOTIDE SEQUENCE [LARGE SCALE GENOMIC DNA]</scope>
    <source>
        <strain evidence="1 2">OF01-1</strain>
    </source>
</reference>
<gene>
    <name evidence="1" type="ORF">DXA27_05300</name>
</gene>
<name>A0A413K238_BACFG</name>
<comment type="caution">
    <text evidence="1">The sequence shown here is derived from an EMBL/GenBank/DDBJ whole genome shotgun (WGS) entry which is preliminary data.</text>
</comment>
<evidence type="ECO:0000313" key="1">
    <source>
        <dbReference type="EMBL" id="RGY70097.1"/>
    </source>
</evidence>
<organism evidence="1 2">
    <name type="scientific">Bacteroides fragilis</name>
    <dbReference type="NCBI Taxonomy" id="817"/>
    <lineage>
        <taxon>Bacteria</taxon>
        <taxon>Pseudomonadati</taxon>
        <taxon>Bacteroidota</taxon>
        <taxon>Bacteroidia</taxon>
        <taxon>Bacteroidales</taxon>
        <taxon>Bacteroidaceae</taxon>
        <taxon>Bacteroides</taxon>
    </lineage>
</organism>
<dbReference type="EMBL" id="QSDG01000004">
    <property type="protein sequence ID" value="RGY70097.1"/>
    <property type="molecule type" value="Genomic_DNA"/>
</dbReference>
<dbReference type="AlphaFoldDB" id="A0A413K238"/>
<evidence type="ECO:0000313" key="2">
    <source>
        <dbReference type="Proteomes" id="UP000284614"/>
    </source>
</evidence>